<dbReference type="PROSITE" id="PS00678">
    <property type="entry name" value="WD_REPEATS_1"/>
    <property type="match status" value="1"/>
</dbReference>
<proteinExistence type="predicted"/>
<keyword evidence="1 3" id="KW-0853">WD repeat</keyword>
<evidence type="ECO:0000256" key="4">
    <source>
        <dbReference type="SAM" id="SignalP"/>
    </source>
</evidence>
<dbReference type="PROSITE" id="PS50294">
    <property type="entry name" value="WD_REPEATS_REGION"/>
    <property type="match status" value="1"/>
</dbReference>
<dbReference type="InterPro" id="IPR019775">
    <property type="entry name" value="WD40_repeat_CS"/>
</dbReference>
<dbReference type="AlphaFoldDB" id="A0A5C6Q7M8"/>
<gene>
    <name evidence="5" type="ORF">ESZ26_15340</name>
    <name evidence="6" type="ORF">ESZ27_13415</name>
</gene>
<dbReference type="EMBL" id="VOLQ01000027">
    <property type="protein sequence ID" value="TWX64995.1"/>
    <property type="molecule type" value="Genomic_DNA"/>
</dbReference>
<evidence type="ECO:0000313" key="8">
    <source>
        <dbReference type="Proteomes" id="UP000321917"/>
    </source>
</evidence>
<dbReference type="RefSeq" id="WP_146800339.1">
    <property type="nucleotide sequence ID" value="NZ_VOLP01000023.1"/>
</dbReference>
<sequence length="332" mass="36596">MKILILLMLFLLTSACSQQDVYNSAAVSKSNYSKSVIAATALSDDGKLTVVVNNQGVCLWQNNQQSTMPQCLPADHAQHIEIAYISKNNQFLYLSNRVSVKQYTTDNLQIVGEWQVADNIINDISASKSGQLLLLGFRSGKASIIDTKANKVTTFQKHRLDINAVSLSENGQIAFTGSSDKKAQLWNTSTGKTLFEFSHASRVNHVDISSDGLVGFSIDAIKDRKFWNLQTGQLIAELGTYLKFMEVNDSVFSTDKQLFLTGSPRQVLQLWRVADGALLAQWQSVMENGRASVLSVAMNVGRSETIENAKSIKSIHASNSDGIVELWHFPVD</sequence>
<dbReference type="PROSITE" id="PS51257">
    <property type="entry name" value="PROKAR_LIPOPROTEIN"/>
    <property type="match status" value="1"/>
</dbReference>
<dbReference type="PANTHER" id="PTHR19848:SF8">
    <property type="entry name" value="F-BOX AND WD REPEAT DOMAIN CONTAINING 7"/>
    <property type="match status" value="1"/>
</dbReference>
<evidence type="ECO:0000256" key="2">
    <source>
        <dbReference type="ARBA" id="ARBA00022737"/>
    </source>
</evidence>
<dbReference type="InterPro" id="IPR036322">
    <property type="entry name" value="WD40_repeat_dom_sf"/>
</dbReference>
<dbReference type="Proteomes" id="UP000321917">
    <property type="component" value="Unassembled WGS sequence"/>
</dbReference>
<feature type="chain" id="PRO_5023073540" evidence="4">
    <location>
        <begin position="20"/>
        <end position="332"/>
    </location>
</feature>
<evidence type="ECO:0000313" key="5">
    <source>
        <dbReference type="EMBL" id="TWX56151.1"/>
    </source>
</evidence>
<dbReference type="PANTHER" id="PTHR19848">
    <property type="entry name" value="WD40 REPEAT PROTEIN"/>
    <property type="match status" value="1"/>
</dbReference>
<dbReference type="PROSITE" id="PS50082">
    <property type="entry name" value="WD_REPEATS_2"/>
    <property type="match status" value="1"/>
</dbReference>
<dbReference type="Pfam" id="PF00400">
    <property type="entry name" value="WD40"/>
    <property type="match status" value="1"/>
</dbReference>
<feature type="repeat" description="WD" evidence="3">
    <location>
        <begin position="155"/>
        <end position="196"/>
    </location>
</feature>
<dbReference type="Proteomes" id="UP000321525">
    <property type="component" value="Unassembled WGS sequence"/>
</dbReference>
<reference evidence="6 8" key="1">
    <citation type="submission" date="2019-07" db="EMBL/GenBank/DDBJ databases">
        <title>Genomes of sea-ice associated Colwellia species.</title>
        <authorList>
            <person name="Bowman J.P."/>
        </authorList>
    </citation>
    <scope>NUCLEOTIDE SEQUENCE [LARGE SCALE GENOMIC DNA]</scope>
    <source>
        <strain evidence="5 7">ACAM 607</strain>
        <strain evidence="6 8">IC036</strain>
    </source>
</reference>
<dbReference type="InterPro" id="IPR001680">
    <property type="entry name" value="WD40_rpt"/>
</dbReference>
<dbReference type="EMBL" id="VOLR01000024">
    <property type="protein sequence ID" value="TWX56151.1"/>
    <property type="molecule type" value="Genomic_DNA"/>
</dbReference>
<dbReference type="SMART" id="SM00320">
    <property type="entry name" value="WD40"/>
    <property type="match status" value="4"/>
</dbReference>
<evidence type="ECO:0000313" key="7">
    <source>
        <dbReference type="Proteomes" id="UP000321525"/>
    </source>
</evidence>
<name>A0A5C6Q7M8_9GAMM</name>
<organism evidence="6 8">
    <name type="scientific">Colwellia hornerae</name>
    <dbReference type="NCBI Taxonomy" id="89402"/>
    <lineage>
        <taxon>Bacteria</taxon>
        <taxon>Pseudomonadati</taxon>
        <taxon>Pseudomonadota</taxon>
        <taxon>Gammaproteobacteria</taxon>
        <taxon>Alteromonadales</taxon>
        <taxon>Colwelliaceae</taxon>
        <taxon>Colwellia</taxon>
    </lineage>
</organism>
<dbReference type="SUPFAM" id="SSF50978">
    <property type="entry name" value="WD40 repeat-like"/>
    <property type="match status" value="1"/>
</dbReference>
<dbReference type="Gene3D" id="2.130.10.10">
    <property type="entry name" value="YVTN repeat-like/Quinoprotein amine dehydrogenase"/>
    <property type="match status" value="2"/>
</dbReference>
<comment type="caution">
    <text evidence="6">The sequence shown here is derived from an EMBL/GenBank/DDBJ whole genome shotgun (WGS) entry which is preliminary data.</text>
</comment>
<keyword evidence="7" id="KW-1185">Reference proteome</keyword>
<accession>A0A5C6Q7M8</accession>
<protein>
    <submittedName>
        <fullName evidence="6">WD40 repeat domain-containing protein</fullName>
    </submittedName>
</protein>
<evidence type="ECO:0000256" key="1">
    <source>
        <dbReference type="ARBA" id="ARBA00022574"/>
    </source>
</evidence>
<dbReference type="OrthoDB" id="6192037at2"/>
<keyword evidence="4" id="KW-0732">Signal</keyword>
<evidence type="ECO:0000256" key="3">
    <source>
        <dbReference type="PROSITE-ProRule" id="PRU00221"/>
    </source>
</evidence>
<dbReference type="InterPro" id="IPR015943">
    <property type="entry name" value="WD40/YVTN_repeat-like_dom_sf"/>
</dbReference>
<feature type="signal peptide" evidence="4">
    <location>
        <begin position="1"/>
        <end position="19"/>
    </location>
</feature>
<evidence type="ECO:0000313" key="6">
    <source>
        <dbReference type="EMBL" id="TWX64995.1"/>
    </source>
</evidence>
<keyword evidence="2" id="KW-0677">Repeat</keyword>